<proteinExistence type="predicted"/>
<feature type="compositionally biased region" description="Low complexity" evidence="1">
    <location>
        <begin position="501"/>
        <end position="517"/>
    </location>
</feature>
<dbReference type="EMBL" id="KV419441">
    <property type="protein sequence ID" value="KZS88034.1"/>
    <property type="molecule type" value="Genomic_DNA"/>
</dbReference>
<feature type="compositionally biased region" description="Basic and acidic residues" evidence="1">
    <location>
        <begin position="734"/>
        <end position="746"/>
    </location>
</feature>
<feature type="compositionally biased region" description="Low complexity" evidence="1">
    <location>
        <begin position="444"/>
        <end position="487"/>
    </location>
</feature>
<evidence type="ECO:0000313" key="2">
    <source>
        <dbReference type="EMBL" id="KZS88034.1"/>
    </source>
</evidence>
<feature type="compositionally biased region" description="Polar residues" evidence="1">
    <location>
        <begin position="423"/>
        <end position="436"/>
    </location>
</feature>
<feature type="region of interest" description="Disordered" evidence="1">
    <location>
        <begin position="421"/>
        <end position="746"/>
    </location>
</feature>
<keyword evidence="3" id="KW-1185">Reference proteome</keyword>
<dbReference type="STRING" id="1314777.A0A164NTW8"/>
<gene>
    <name evidence="2" type="ORF">SISNIDRAFT_532908</name>
</gene>
<evidence type="ECO:0000256" key="1">
    <source>
        <dbReference type="SAM" id="MobiDB-lite"/>
    </source>
</evidence>
<feature type="compositionally biased region" description="Polar residues" evidence="1">
    <location>
        <begin position="719"/>
        <end position="733"/>
    </location>
</feature>
<feature type="compositionally biased region" description="Basic and acidic residues" evidence="1">
    <location>
        <begin position="539"/>
        <end position="548"/>
    </location>
</feature>
<feature type="compositionally biased region" description="Polar residues" evidence="1">
    <location>
        <begin position="689"/>
        <end position="702"/>
    </location>
</feature>
<dbReference type="Proteomes" id="UP000076722">
    <property type="component" value="Unassembled WGS sequence"/>
</dbReference>
<protein>
    <submittedName>
        <fullName evidence="2">Uncharacterized protein</fullName>
    </submittedName>
</protein>
<reference evidence="2 3" key="1">
    <citation type="journal article" date="2016" name="Mol. Biol. Evol.">
        <title>Comparative Genomics of Early-Diverging Mushroom-Forming Fungi Provides Insights into the Origins of Lignocellulose Decay Capabilities.</title>
        <authorList>
            <person name="Nagy L.G."/>
            <person name="Riley R."/>
            <person name="Tritt A."/>
            <person name="Adam C."/>
            <person name="Daum C."/>
            <person name="Floudas D."/>
            <person name="Sun H."/>
            <person name="Yadav J.S."/>
            <person name="Pangilinan J."/>
            <person name="Larsson K.H."/>
            <person name="Matsuura K."/>
            <person name="Barry K."/>
            <person name="Labutti K."/>
            <person name="Kuo R."/>
            <person name="Ohm R.A."/>
            <person name="Bhattacharya S.S."/>
            <person name="Shirouzu T."/>
            <person name="Yoshinaga Y."/>
            <person name="Martin F.M."/>
            <person name="Grigoriev I.V."/>
            <person name="Hibbett D.S."/>
        </authorList>
    </citation>
    <scope>NUCLEOTIDE SEQUENCE [LARGE SCALE GENOMIC DNA]</scope>
    <source>
        <strain evidence="2 3">HHB9708</strain>
    </source>
</reference>
<accession>A0A164NTW8</accession>
<sequence length="746" mass="81128">MKPTELVPVRPSTLDTLHNLLATPLLYRDFFRNSDISATESFLKTSAQLADTSFRQDWIHIRHEYFEFCEELIKSNSISGKTATIRPYLQYALPALSEEVNDSAIVSRLRHLLALLPMVKIKEASQICQTILIPALRSLHPTVLETTLSAAITSLIKHWAAKAAKEDELAEETLRSTIGQSLVLLVGLAADLSPALSTSTSSLPPPSFSTTLEKTRQLLEVAITACVEQDTALDSDTLYRQRTIRDGILNGITMLASSHRVLRDAMATITRLVVPLLNKMEAVGWSPYTTSFHLQAVIWWYSVHWPPKEDIKACMSEGALSSAYMGDCCDRCEVVLLRLLFGDEQAEGVEGRSRRKFVDWLGGRKAWYQLFDRLPKENQAAFYALFPDSSRLDRVPQSPAIHFHGWDEARIAAHRLHLKKNAKTSVSGSSNQTQPRQSEHTPVPASSAPSAPPASSAPSAPSAHPAPSAPSAPSASSAPSTSSTSSARLKHNKNPIRPSDPNAANAIASGSSAPAPALDRRILPIPQRPQSPVPTSSRKYNDGLDRSPRPLVDPPPNILSVLSSQPEPANRAVQSPPPPEKSQATYLKAPFATSESLENTKKRPRDPSSTQDSTDDRDDSVRSGESKKQKKQSSSQGNIANTAVANHPRAAIHQASAEVQNQKETQNDAGGSGPTSKKSIANKFLGTVLSKTNKFSAGSSKTGPPKESILDEREDTDLDTSNAQKATENVKNSDGQDKGKARDKTK</sequence>
<organism evidence="2 3">
    <name type="scientific">Sistotremastrum niveocremeum HHB9708</name>
    <dbReference type="NCBI Taxonomy" id="1314777"/>
    <lineage>
        <taxon>Eukaryota</taxon>
        <taxon>Fungi</taxon>
        <taxon>Dikarya</taxon>
        <taxon>Basidiomycota</taxon>
        <taxon>Agaricomycotina</taxon>
        <taxon>Agaricomycetes</taxon>
        <taxon>Sistotremastrales</taxon>
        <taxon>Sistotremastraceae</taxon>
        <taxon>Sertulicium</taxon>
        <taxon>Sertulicium niveocremeum</taxon>
    </lineage>
</organism>
<evidence type="ECO:0000313" key="3">
    <source>
        <dbReference type="Proteomes" id="UP000076722"/>
    </source>
</evidence>
<dbReference type="AlphaFoldDB" id="A0A164NTW8"/>
<feature type="compositionally biased region" description="Polar residues" evidence="1">
    <location>
        <begin position="657"/>
        <end position="679"/>
    </location>
</feature>
<name>A0A164NTW8_9AGAM</name>